<dbReference type="Gene3D" id="3.40.50.1700">
    <property type="entry name" value="Glycoside hydrolase family 3 C-terminal domain"/>
    <property type="match status" value="1"/>
</dbReference>
<comment type="catalytic activity">
    <reaction evidence="1">
        <text>Hydrolysis of terminal, non-reducing beta-D-glucosyl residues with release of beta-D-glucose.</text>
        <dbReference type="EC" id="3.2.1.21"/>
    </reaction>
</comment>
<dbReference type="PANTHER" id="PTHR30620:SF16">
    <property type="entry name" value="LYSOSOMAL BETA GLUCOSIDASE"/>
    <property type="match status" value="1"/>
</dbReference>
<evidence type="ECO:0000256" key="7">
    <source>
        <dbReference type="RuleBase" id="RU361161"/>
    </source>
</evidence>
<dbReference type="InterPro" id="IPR017853">
    <property type="entry name" value="GH"/>
</dbReference>
<dbReference type="InterPro" id="IPR036881">
    <property type="entry name" value="Glyco_hydro_3_C_sf"/>
</dbReference>
<evidence type="ECO:0000313" key="11">
    <source>
        <dbReference type="EMBL" id="PIS06220.1"/>
    </source>
</evidence>
<evidence type="ECO:0000256" key="2">
    <source>
        <dbReference type="ARBA" id="ARBA00005336"/>
    </source>
</evidence>
<comment type="caution">
    <text evidence="11">The sequence shown here is derived from an EMBL/GenBank/DDBJ whole genome shotgun (WGS) entry which is preliminary data.</text>
</comment>
<keyword evidence="8" id="KW-0472">Membrane</keyword>
<dbReference type="PANTHER" id="PTHR30620">
    <property type="entry name" value="PERIPLASMIC BETA-GLUCOSIDASE-RELATED"/>
    <property type="match status" value="1"/>
</dbReference>
<dbReference type="Gene3D" id="3.20.20.300">
    <property type="entry name" value="Glycoside hydrolase, family 3, N-terminal domain"/>
    <property type="match status" value="1"/>
</dbReference>
<evidence type="ECO:0000259" key="10">
    <source>
        <dbReference type="Pfam" id="PF01915"/>
    </source>
</evidence>
<keyword evidence="5 7" id="KW-0378">Hydrolase</keyword>
<name>A0A2H0W6F1_9BACT</name>
<dbReference type="PROSITE" id="PS00775">
    <property type="entry name" value="GLYCOSYL_HYDROL_F3"/>
    <property type="match status" value="1"/>
</dbReference>
<evidence type="ECO:0000256" key="4">
    <source>
        <dbReference type="ARBA" id="ARBA00022729"/>
    </source>
</evidence>
<dbReference type="InterPro" id="IPR002772">
    <property type="entry name" value="Glyco_hydro_3_C"/>
</dbReference>
<dbReference type="SUPFAM" id="SSF52279">
    <property type="entry name" value="Beta-D-glucan exohydrolase, C-terminal domain"/>
    <property type="match status" value="1"/>
</dbReference>
<protein>
    <recommendedName>
        <fullName evidence="3">beta-glucosidase</fullName>
        <ecNumber evidence="3">3.2.1.21</ecNumber>
    </recommendedName>
</protein>
<evidence type="ECO:0000313" key="12">
    <source>
        <dbReference type="Proteomes" id="UP000229056"/>
    </source>
</evidence>
<dbReference type="Pfam" id="PF00933">
    <property type="entry name" value="Glyco_hydro_3"/>
    <property type="match status" value="1"/>
</dbReference>
<proteinExistence type="inferred from homology"/>
<evidence type="ECO:0000259" key="9">
    <source>
        <dbReference type="Pfam" id="PF00933"/>
    </source>
</evidence>
<dbReference type="GO" id="GO:0009251">
    <property type="term" value="P:glucan catabolic process"/>
    <property type="evidence" value="ECO:0007669"/>
    <property type="project" value="TreeGrafter"/>
</dbReference>
<comment type="similarity">
    <text evidence="2 7">Belongs to the glycosyl hydrolase 3 family.</text>
</comment>
<feature type="domain" description="Glycoside hydrolase family 3 N-terminal" evidence="9">
    <location>
        <begin position="93"/>
        <end position="415"/>
    </location>
</feature>
<evidence type="ECO:0000256" key="5">
    <source>
        <dbReference type="ARBA" id="ARBA00022801"/>
    </source>
</evidence>
<feature type="transmembrane region" description="Helical" evidence="8">
    <location>
        <begin position="23"/>
        <end position="45"/>
    </location>
</feature>
<evidence type="ECO:0000256" key="8">
    <source>
        <dbReference type="SAM" id="Phobius"/>
    </source>
</evidence>
<sequence length="631" mass="69998">MKMPNINQFYNKFNSKIEYFMKYYYLLIIGVLLIIGALLISLFYFGEQKNQFFKLVDICQDRHTIECRTDQLPYNNPKLPLEKRVDDLLSRMTLPEKIGQMMLIERNSLKNDNDIALYGLGGLLSGMGSKPDLDTPEGWLSMVNEYGRISKTTRLGIPVLYGADAIHGHTNIKEATAFPHFIGLGATGDVELVKKVALATTQELAASAIYWNFSPNVDVLGDPRWGRFYESFGSDPSLVTRLGVAYLEGIAAYDSSPYHPIGTAKHFIGAGAMLWGTSVNKNFKIDQGESDISLDELRQRHLPSFKAAIAAGVPSVMIGLNNWQNKKISENQYLITDVLKKEMGFSGFVISDWYGAYEIENNKYKATVTAVNAGIDMIMLPFEYKRFMADIQTAVDKGDISQERIDDAVARILKVKFQIGLFDNLNYNPAAIADIGSAEHRAIAREAVSKSIVILKNEKQLIPISKFSKKIYVAGDAADNLGIQLGGWSVEWQGINGNWTPGTTILDGIREVVSPQVNLVYNKDGNFNDNSKLADIGIMVVGEKPYAEGWGDKEDLSLSDNDLEIIDKLKKNSKKIIVIIISGRPLVIKNEIKNWDATVAAWLPGSEGAGVADIIFGNKPITGKLPVNWSL</sequence>
<dbReference type="AlphaFoldDB" id="A0A2H0W6F1"/>
<dbReference type="EMBL" id="PEZY01000005">
    <property type="protein sequence ID" value="PIS06220.1"/>
    <property type="molecule type" value="Genomic_DNA"/>
</dbReference>
<dbReference type="InterPro" id="IPR019800">
    <property type="entry name" value="Glyco_hydro_3_AS"/>
</dbReference>
<evidence type="ECO:0000256" key="6">
    <source>
        <dbReference type="ARBA" id="ARBA00023295"/>
    </source>
</evidence>
<organism evidence="11 12">
    <name type="scientific">Candidatus Buchananbacteria bacterium CG10_big_fil_rev_8_21_14_0_10_33_19</name>
    <dbReference type="NCBI Taxonomy" id="1974525"/>
    <lineage>
        <taxon>Bacteria</taxon>
        <taxon>Candidatus Buchananiibacteriota</taxon>
    </lineage>
</organism>
<keyword evidence="8" id="KW-1133">Transmembrane helix</keyword>
<gene>
    <name evidence="11" type="ORF">COT80_01455</name>
</gene>
<dbReference type="Pfam" id="PF01915">
    <property type="entry name" value="Glyco_hydro_3_C"/>
    <property type="match status" value="1"/>
</dbReference>
<dbReference type="InterPro" id="IPR036962">
    <property type="entry name" value="Glyco_hydro_3_N_sf"/>
</dbReference>
<dbReference type="InterPro" id="IPR001764">
    <property type="entry name" value="Glyco_hydro_3_N"/>
</dbReference>
<dbReference type="EC" id="3.2.1.21" evidence="3"/>
<evidence type="ECO:0000256" key="3">
    <source>
        <dbReference type="ARBA" id="ARBA00012744"/>
    </source>
</evidence>
<reference evidence="12" key="1">
    <citation type="submission" date="2017-09" db="EMBL/GenBank/DDBJ databases">
        <title>Depth-based differentiation of microbial function through sediment-hosted aquifers and enrichment of novel symbionts in the deep terrestrial subsurface.</title>
        <authorList>
            <person name="Probst A.J."/>
            <person name="Ladd B."/>
            <person name="Jarett J.K."/>
            <person name="Geller-Mcgrath D.E."/>
            <person name="Sieber C.M.K."/>
            <person name="Emerson J.B."/>
            <person name="Anantharaman K."/>
            <person name="Thomas B.C."/>
            <person name="Malmstrom R."/>
            <person name="Stieglmeier M."/>
            <person name="Klingl A."/>
            <person name="Woyke T."/>
            <person name="Ryan C.M."/>
            <person name="Banfield J.F."/>
        </authorList>
    </citation>
    <scope>NUCLEOTIDE SEQUENCE [LARGE SCALE GENOMIC DNA]</scope>
</reference>
<keyword evidence="6 7" id="KW-0326">Glycosidase</keyword>
<feature type="domain" description="Glycoside hydrolase family 3 C-terminal" evidence="10">
    <location>
        <begin position="452"/>
        <end position="629"/>
    </location>
</feature>
<keyword evidence="8" id="KW-0812">Transmembrane</keyword>
<accession>A0A2H0W6F1</accession>
<dbReference type="Proteomes" id="UP000229056">
    <property type="component" value="Unassembled WGS sequence"/>
</dbReference>
<evidence type="ECO:0000256" key="1">
    <source>
        <dbReference type="ARBA" id="ARBA00000448"/>
    </source>
</evidence>
<dbReference type="GO" id="GO:0008422">
    <property type="term" value="F:beta-glucosidase activity"/>
    <property type="evidence" value="ECO:0007669"/>
    <property type="project" value="UniProtKB-EC"/>
</dbReference>
<dbReference type="InterPro" id="IPR051915">
    <property type="entry name" value="Cellulose_Degrad_GH3"/>
</dbReference>
<dbReference type="SUPFAM" id="SSF51445">
    <property type="entry name" value="(Trans)glycosidases"/>
    <property type="match status" value="1"/>
</dbReference>
<keyword evidence="4" id="KW-0732">Signal</keyword>
<dbReference type="PRINTS" id="PR00133">
    <property type="entry name" value="GLHYDRLASE3"/>
</dbReference>